<evidence type="ECO:0000256" key="13">
    <source>
        <dbReference type="SAM" id="Phobius"/>
    </source>
</evidence>
<sequence>MATEHTSIQTTCFHCGEDCGNHPIEAYDKHFCCEGCKSVYEILNNTGMCDYYTISQNPGNSQKIKVRENKFAFLDDESVQKALTVFKDNNQTHVTFYLPHMHCSSCLWLIENLHRLNKNIISSKVNFSRKEADIVFNHNHTSMRKVAELLTSIGYEPYISLQNLNQLKPRINYSKIYKLGVAGFCFANIMMLSFPEYLGIDDKDYNLTYWFRYLSLLLSLPVVFYSATEFYNSAFKSLKHKYLNIDTPIVLAIWVTFIRSIIEIVTNTGSGYLDSMSGIVFFMLVGRILQDKTYEQLNFDRDYTAYFPIAVSRIKNNKEETVTLPNIQLNDTLLIHHSELIPADGILTKGKALIDYSFVTGESMPVEIQMGEMIYAGGKQLGSNIELLVIKEVAQSYLTKLWNRSAFKKKEHKNEHSFVDALSRYFTYIVFAIATIAAAYWQFHNPEKLWQAVTAVLIVACPCALLLSNTFTNGAIIRRLGRNNFYLRNANTIETIAKVNYIVFDKTGTLTTGRYDQIEYDGIPLSQTLKEKLATLTAQSTHPLSKSIVQWLQVSGNRKIDGYKEIPGKGIEGMVEDEWLTIGTQEFVLKRKEVIDNTSTVYLGVEGKLVGKFIFKNAYRPGLRGLAKQLQKKYPLAVLSGDNAGEKNFLQSLLGFHSVTLFHQKPNDKLQFIEQLQNKGYTVMMIGDGLNDAGALQQANVGIAVSENSNNFTPASDVIIDATQLHRLPAFIQLAKANKKIIFIAFAVSILYNIIGLYFAVQGVLSPLIAAVLMPASTISIVFITYGLSNLYAKQLKLQ</sequence>
<dbReference type="SUPFAM" id="SSF56784">
    <property type="entry name" value="HAD-like"/>
    <property type="match status" value="1"/>
</dbReference>
<keyword evidence="10 13" id="KW-1133">Transmembrane helix</keyword>
<evidence type="ECO:0000256" key="5">
    <source>
        <dbReference type="ARBA" id="ARBA00022553"/>
    </source>
</evidence>
<evidence type="ECO:0000313" key="16">
    <source>
        <dbReference type="EMBL" id="PZX64407.1"/>
    </source>
</evidence>
<dbReference type="Gene3D" id="3.40.1110.10">
    <property type="entry name" value="Calcium-transporting ATPase, cytoplasmic domain N"/>
    <property type="match status" value="1"/>
</dbReference>
<dbReference type="InterPro" id="IPR036163">
    <property type="entry name" value="HMA_dom_sf"/>
</dbReference>
<dbReference type="SUPFAM" id="SSF81653">
    <property type="entry name" value="Calcium ATPase, transduction domain A"/>
    <property type="match status" value="1"/>
</dbReference>
<feature type="transmembrane region" description="Helical" evidence="13">
    <location>
        <begin position="767"/>
        <end position="788"/>
    </location>
</feature>
<dbReference type="InterPro" id="IPR023299">
    <property type="entry name" value="ATPase_P-typ_cyto_dom_N"/>
</dbReference>
<dbReference type="InterPro" id="IPR023214">
    <property type="entry name" value="HAD_sf"/>
</dbReference>
<evidence type="ECO:0000256" key="4">
    <source>
        <dbReference type="ARBA" id="ARBA00022475"/>
    </source>
</evidence>
<accession>A0A2W7SBL8</accession>
<dbReference type="InterPro" id="IPR021993">
    <property type="entry name" value="ATPase-cat-bd"/>
</dbReference>
<keyword evidence="7" id="KW-0479">Metal-binding</keyword>
<keyword evidence="12 13" id="KW-0472">Membrane</keyword>
<keyword evidence="11" id="KW-0406">Ion transport</keyword>
<dbReference type="InterPro" id="IPR008250">
    <property type="entry name" value="ATPase_P-typ_transduc_dom_A_sf"/>
</dbReference>
<feature type="transmembrane region" description="Helical" evidence="13">
    <location>
        <begin position="425"/>
        <end position="443"/>
    </location>
</feature>
<feature type="domain" description="Putative metal-binding" evidence="15">
    <location>
        <begin position="11"/>
        <end position="83"/>
    </location>
</feature>
<dbReference type="PRINTS" id="PR00119">
    <property type="entry name" value="CATATPASE"/>
</dbReference>
<dbReference type="InterPro" id="IPR006121">
    <property type="entry name" value="HMA_dom"/>
</dbReference>
<dbReference type="Gene3D" id="3.40.50.1000">
    <property type="entry name" value="HAD superfamily/HAD-like"/>
    <property type="match status" value="1"/>
</dbReference>
<dbReference type="EMBL" id="QKZV01000002">
    <property type="protein sequence ID" value="PZX64407.1"/>
    <property type="molecule type" value="Genomic_DNA"/>
</dbReference>
<protein>
    <submittedName>
        <fullName evidence="16">Cu+-exporting ATPase</fullName>
    </submittedName>
</protein>
<dbReference type="SUPFAM" id="SSF55008">
    <property type="entry name" value="HMA, heavy metal-associated domain"/>
    <property type="match status" value="1"/>
</dbReference>
<dbReference type="PANTHER" id="PTHR43520">
    <property type="entry name" value="ATP7, ISOFORM B"/>
    <property type="match status" value="1"/>
</dbReference>
<evidence type="ECO:0000259" key="15">
    <source>
        <dbReference type="Pfam" id="PF12156"/>
    </source>
</evidence>
<evidence type="ECO:0000259" key="14">
    <source>
        <dbReference type="Pfam" id="PF00122"/>
    </source>
</evidence>
<evidence type="ECO:0000256" key="11">
    <source>
        <dbReference type="ARBA" id="ARBA00023065"/>
    </source>
</evidence>
<proteinExistence type="inferred from homology"/>
<dbReference type="Gene3D" id="3.30.70.100">
    <property type="match status" value="1"/>
</dbReference>
<dbReference type="GO" id="GO:0055070">
    <property type="term" value="P:copper ion homeostasis"/>
    <property type="evidence" value="ECO:0007669"/>
    <property type="project" value="TreeGrafter"/>
</dbReference>
<evidence type="ECO:0000256" key="8">
    <source>
        <dbReference type="ARBA" id="ARBA00022842"/>
    </source>
</evidence>
<comment type="similarity">
    <text evidence="2">Belongs to the cation transport ATPase (P-type) (TC 3.A.3) family. Type IB subfamily.</text>
</comment>
<dbReference type="Proteomes" id="UP000249720">
    <property type="component" value="Unassembled WGS sequence"/>
</dbReference>
<dbReference type="InterPro" id="IPR023298">
    <property type="entry name" value="ATPase_P-typ_TM_dom_sf"/>
</dbReference>
<dbReference type="SUPFAM" id="SSF81665">
    <property type="entry name" value="Calcium ATPase, transmembrane domain M"/>
    <property type="match status" value="1"/>
</dbReference>
<dbReference type="InterPro" id="IPR036412">
    <property type="entry name" value="HAD-like_sf"/>
</dbReference>
<evidence type="ECO:0000256" key="10">
    <source>
        <dbReference type="ARBA" id="ARBA00022989"/>
    </source>
</evidence>
<keyword evidence="3" id="KW-0813">Transport</keyword>
<dbReference type="GO" id="GO:0005886">
    <property type="term" value="C:plasma membrane"/>
    <property type="evidence" value="ECO:0007669"/>
    <property type="project" value="UniProtKB-SubCell"/>
</dbReference>
<gene>
    <name evidence="16" type="ORF">LX80_00603</name>
</gene>
<keyword evidence="6 13" id="KW-0812">Transmembrane</keyword>
<feature type="transmembrane region" description="Helical" evidence="13">
    <location>
        <begin position="271"/>
        <end position="289"/>
    </location>
</feature>
<evidence type="ECO:0000256" key="1">
    <source>
        <dbReference type="ARBA" id="ARBA00004651"/>
    </source>
</evidence>
<feature type="transmembrane region" description="Helical" evidence="13">
    <location>
        <begin position="741"/>
        <end position="761"/>
    </location>
</feature>
<keyword evidence="17" id="KW-1185">Reference proteome</keyword>
<keyword evidence="8" id="KW-0460">Magnesium</keyword>
<feature type="transmembrane region" description="Helical" evidence="13">
    <location>
        <begin position="210"/>
        <end position="231"/>
    </location>
</feature>
<dbReference type="CDD" id="cd00371">
    <property type="entry name" value="HMA"/>
    <property type="match status" value="1"/>
</dbReference>
<feature type="transmembrane region" description="Helical" evidence="13">
    <location>
        <begin position="449"/>
        <end position="472"/>
    </location>
</feature>
<evidence type="ECO:0000256" key="7">
    <source>
        <dbReference type="ARBA" id="ARBA00022723"/>
    </source>
</evidence>
<dbReference type="InterPro" id="IPR001757">
    <property type="entry name" value="P_typ_ATPase"/>
</dbReference>
<name>A0A2W7SBL8_9BACT</name>
<evidence type="ECO:0000256" key="9">
    <source>
        <dbReference type="ARBA" id="ARBA00022967"/>
    </source>
</evidence>
<comment type="caution">
    <text evidence="16">The sequence shown here is derived from an EMBL/GenBank/DDBJ whole genome shotgun (WGS) entry which is preliminary data.</text>
</comment>
<keyword evidence="4" id="KW-1003">Cell membrane</keyword>
<organism evidence="16 17">
    <name type="scientific">Hydrotalea sandarakina</name>
    <dbReference type="NCBI Taxonomy" id="1004304"/>
    <lineage>
        <taxon>Bacteria</taxon>
        <taxon>Pseudomonadati</taxon>
        <taxon>Bacteroidota</taxon>
        <taxon>Chitinophagia</taxon>
        <taxon>Chitinophagales</taxon>
        <taxon>Chitinophagaceae</taxon>
        <taxon>Hydrotalea</taxon>
    </lineage>
</organism>
<keyword evidence="5" id="KW-0597">Phosphoprotein</keyword>
<comment type="subcellular location">
    <subcellularLocation>
        <location evidence="1">Cell membrane</location>
        <topology evidence="1">Multi-pass membrane protein</topology>
    </subcellularLocation>
</comment>
<feature type="transmembrane region" description="Helical" evidence="13">
    <location>
        <begin position="243"/>
        <end position="265"/>
    </location>
</feature>
<dbReference type="InterPro" id="IPR059000">
    <property type="entry name" value="ATPase_P-type_domA"/>
</dbReference>
<dbReference type="PROSITE" id="PS00154">
    <property type="entry name" value="ATPASE_E1_E2"/>
    <property type="match status" value="1"/>
</dbReference>
<dbReference type="Pfam" id="PF00122">
    <property type="entry name" value="E1-E2_ATPase"/>
    <property type="match status" value="1"/>
</dbReference>
<dbReference type="GO" id="GO:0005507">
    <property type="term" value="F:copper ion binding"/>
    <property type="evidence" value="ECO:0007669"/>
    <property type="project" value="TreeGrafter"/>
</dbReference>
<feature type="domain" description="P-type ATPase A" evidence="14">
    <location>
        <begin position="308"/>
        <end position="403"/>
    </location>
</feature>
<evidence type="ECO:0000313" key="17">
    <source>
        <dbReference type="Proteomes" id="UP000249720"/>
    </source>
</evidence>
<dbReference type="AlphaFoldDB" id="A0A2W7SBL8"/>
<dbReference type="PRINTS" id="PR00943">
    <property type="entry name" value="CUATPASE"/>
</dbReference>
<dbReference type="InterPro" id="IPR018303">
    <property type="entry name" value="ATPase_P-typ_P_site"/>
</dbReference>
<dbReference type="Pfam" id="PF12156">
    <property type="entry name" value="ATPase-cat_bd"/>
    <property type="match status" value="1"/>
</dbReference>
<reference evidence="16 17" key="1">
    <citation type="submission" date="2018-06" db="EMBL/GenBank/DDBJ databases">
        <title>Genomic Encyclopedia of Archaeal and Bacterial Type Strains, Phase II (KMG-II): from individual species to whole genera.</title>
        <authorList>
            <person name="Goeker M."/>
        </authorList>
    </citation>
    <scope>NUCLEOTIDE SEQUENCE [LARGE SCALE GENOMIC DNA]</scope>
    <source>
        <strain evidence="16 17">DSM 23241</strain>
    </source>
</reference>
<evidence type="ECO:0000256" key="3">
    <source>
        <dbReference type="ARBA" id="ARBA00022448"/>
    </source>
</evidence>
<dbReference type="GO" id="GO:0016887">
    <property type="term" value="F:ATP hydrolysis activity"/>
    <property type="evidence" value="ECO:0007669"/>
    <property type="project" value="InterPro"/>
</dbReference>
<evidence type="ECO:0000256" key="2">
    <source>
        <dbReference type="ARBA" id="ARBA00006024"/>
    </source>
</evidence>
<dbReference type="OrthoDB" id="614385at2"/>
<dbReference type="PANTHER" id="PTHR43520:SF5">
    <property type="entry name" value="CATION-TRANSPORTING P-TYPE ATPASE-RELATED"/>
    <property type="match status" value="1"/>
</dbReference>
<keyword evidence="9" id="KW-1278">Translocase</keyword>
<feature type="transmembrane region" description="Helical" evidence="13">
    <location>
        <begin position="176"/>
        <end position="198"/>
    </location>
</feature>
<dbReference type="RefSeq" id="WP_111293591.1">
    <property type="nucleotide sequence ID" value="NZ_QKZV01000002.1"/>
</dbReference>
<evidence type="ECO:0000256" key="6">
    <source>
        <dbReference type="ARBA" id="ARBA00022692"/>
    </source>
</evidence>
<dbReference type="NCBIfam" id="TIGR01494">
    <property type="entry name" value="ATPase_P-type"/>
    <property type="match status" value="1"/>
</dbReference>
<dbReference type="GO" id="GO:0005524">
    <property type="term" value="F:ATP binding"/>
    <property type="evidence" value="ECO:0007669"/>
    <property type="project" value="InterPro"/>
</dbReference>
<evidence type="ECO:0000256" key="12">
    <source>
        <dbReference type="ARBA" id="ARBA00023136"/>
    </source>
</evidence>
<dbReference type="Gene3D" id="2.70.150.10">
    <property type="entry name" value="Calcium-transporting ATPase, cytoplasmic transduction domain A"/>
    <property type="match status" value="1"/>
</dbReference>
<dbReference type="Pfam" id="PF00702">
    <property type="entry name" value="Hydrolase"/>
    <property type="match status" value="1"/>
</dbReference>
<dbReference type="GO" id="GO:0043682">
    <property type="term" value="F:P-type divalent copper transporter activity"/>
    <property type="evidence" value="ECO:0007669"/>
    <property type="project" value="TreeGrafter"/>
</dbReference>